<organism evidence="2 3">
    <name type="scientific">Phytophthora nicotianae (strain INRA-310)</name>
    <name type="common">Phytophthora parasitica</name>
    <dbReference type="NCBI Taxonomy" id="761204"/>
    <lineage>
        <taxon>Eukaryota</taxon>
        <taxon>Sar</taxon>
        <taxon>Stramenopiles</taxon>
        <taxon>Oomycota</taxon>
        <taxon>Peronosporomycetes</taxon>
        <taxon>Peronosporales</taxon>
        <taxon>Peronosporaceae</taxon>
        <taxon>Phytophthora</taxon>
    </lineage>
</organism>
<sequence length="92" mass="10419">MLRNHNEYPFSVEAGAQRKNRVQRRIETNGDNTAIRGVPDDRTPSADKPKPKKQRTLEVSIAMGSDKEYAASYKQAFLTVLHDCWTNAAMPQ</sequence>
<feature type="compositionally biased region" description="Basic and acidic residues" evidence="1">
    <location>
        <begin position="38"/>
        <end position="49"/>
    </location>
</feature>
<dbReference type="EMBL" id="KI669564">
    <property type="protein sequence ID" value="ETN20213.1"/>
    <property type="molecule type" value="Genomic_DNA"/>
</dbReference>
<reference evidence="2 3" key="2">
    <citation type="submission" date="2013-11" db="EMBL/GenBank/DDBJ databases">
        <title>The Genome Sequence of Phytophthora parasitica INRA-310.</title>
        <authorList>
            <consortium name="The Broad Institute Genomics Platform"/>
            <person name="Russ C."/>
            <person name="Tyler B."/>
            <person name="Panabieres F."/>
            <person name="Shan W."/>
            <person name="Tripathy S."/>
            <person name="Grunwald N."/>
            <person name="Machado M."/>
            <person name="Johnson C.S."/>
            <person name="Arredondo F."/>
            <person name="Hong C."/>
            <person name="Coffey M."/>
            <person name="Young S.K."/>
            <person name="Zeng Q."/>
            <person name="Gargeya S."/>
            <person name="Fitzgerald M."/>
            <person name="Abouelleil A."/>
            <person name="Alvarado L."/>
            <person name="Chapman S.B."/>
            <person name="Gainer-Dewar J."/>
            <person name="Goldberg J."/>
            <person name="Griggs A."/>
            <person name="Gujja S."/>
            <person name="Hansen M."/>
            <person name="Howarth C."/>
            <person name="Imamovic A."/>
            <person name="Ireland A."/>
            <person name="Larimer J."/>
            <person name="McCowan C."/>
            <person name="Murphy C."/>
            <person name="Pearson M."/>
            <person name="Poon T.W."/>
            <person name="Priest M."/>
            <person name="Roberts A."/>
            <person name="Saif S."/>
            <person name="Shea T."/>
            <person name="Sykes S."/>
            <person name="Wortman J."/>
            <person name="Nusbaum C."/>
            <person name="Birren B."/>
        </authorList>
    </citation>
    <scope>NUCLEOTIDE SEQUENCE [LARGE SCALE GENOMIC DNA]</scope>
    <source>
        <strain evidence="2 3">INRA-310</strain>
    </source>
</reference>
<evidence type="ECO:0000313" key="2">
    <source>
        <dbReference type="EMBL" id="ETN20213.1"/>
    </source>
</evidence>
<evidence type="ECO:0000313" key="3">
    <source>
        <dbReference type="Proteomes" id="UP000018817"/>
    </source>
</evidence>
<evidence type="ECO:0000256" key="1">
    <source>
        <dbReference type="SAM" id="MobiDB-lite"/>
    </source>
</evidence>
<protein>
    <submittedName>
        <fullName evidence="2">Uncharacterized protein</fullName>
    </submittedName>
</protein>
<proteinExistence type="predicted"/>
<dbReference type="Proteomes" id="UP000018817">
    <property type="component" value="Unassembled WGS sequence"/>
</dbReference>
<dbReference type="RefSeq" id="XP_008894753.1">
    <property type="nucleotide sequence ID" value="XM_008896505.1"/>
</dbReference>
<dbReference type="AlphaFoldDB" id="W2R4A8"/>
<accession>W2R4A8</accession>
<reference evidence="3" key="1">
    <citation type="submission" date="2011-12" db="EMBL/GenBank/DDBJ databases">
        <authorList>
            <consortium name="The Broad Institute Genome Sequencing Platform"/>
            <person name="Russ C."/>
            <person name="Tyler B."/>
            <person name="Panabieres F."/>
            <person name="Shan W."/>
            <person name="Tripathy S."/>
            <person name="Grunwald N."/>
            <person name="Machado M."/>
            <person name="Young S.K."/>
            <person name="Zeng Q."/>
            <person name="Gargeya S."/>
            <person name="Fitzgerald M."/>
            <person name="Haas B."/>
            <person name="Abouelleil A."/>
            <person name="Alvarado L."/>
            <person name="Arachchi H.M."/>
            <person name="Berlin A."/>
            <person name="Chapman S.B."/>
            <person name="Gearin G."/>
            <person name="Goldberg J."/>
            <person name="Griggs A."/>
            <person name="Gujja S."/>
            <person name="Hansen M."/>
            <person name="Heiman D."/>
            <person name="Howarth C."/>
            <person name="Larimer J."/>
            <person name="Lui A."/>
            <person name="MacDonald P.J.P."/>
            <person name="McCowen C."/>
            <person name="Montmayeur A."/>
            <person name="Murphy C."/>
            <person name="Neiman D."/>
            <person name="Pearson M."/>
            <person name="Priest M."/>
            <person name="Roberts A."/>
            <person name="Saif S."/>
            <person name="Shea T."/>
            <person name="Sisk P."/>
            <person name="Stolte C."/>
            <person name="Sykes S."/>
            <person name="Wortman J."/>
            <person name="Nusbaum C."/>
            <person name="Birren B."/>
        </authorList>
    </citation>
    <scope>NUCLEOTIDE SEQUENCE [LARGE SCALE GENOMIC DNA]</scope>
    <source>
        <strain evidence="3">INRA-310</strain>
    </source>
</reference>
<feature type="region of interest" description="Disordered" evidence="1">
    <location>
        <begin position="1"/>
        <end position="55"/>
    </location>
</feature>
<name>W2R4A8_PHYN3</name>
<gene>
    <name evidence="2" type="ORF">PPTG_21252</name>
</gene>
<dbReference type="GeneID" id="20189851"/>
<dbReference type="VEuPathDB" id="FungiDB:PPTG_21252"/>